<evidence type="ECO:0000313" key="8">
    <source>
        <dbReference type="Proteomes" id="UP001560019"/>
    </source>
</evidence>
<dbReference type="PANTHER" id="PTHR24291:SF50">
    <property type="entry name" value="BIFUNCTIONAL ALBAFLAVENONE MONOOXYGENASE_TERPENE SYNTHASE"/>
    <property type="match status" value="1"/>
</dbReference>
<dbReference type="Pfam" id="PF00067">
    <property type="entry name" value="p450"/>
    <property type="match status" value="1"/>
</dbReference>
<evidence type="ECO:0000256" key="4">
    <source>
        <dbReference type="ARBA" id="ARBA00023002"/>
    </source>
</evidence>
<proteinExistence type="inferred from homology"/>
<dbReference type="InterPro" id="IPR036396">
    <property type="entry name" value="Cyt_P450_sf"/>
</dbReference>
<evidence type="ECO:0000256" key="6">
    <source>
        <dbReference type="ARBA" id="ARBA00023033"/>
    </source>
</evidence>
<dbReference type="EMBL" id="JBEHHI010000004">
    <property type="protein sequence ID" value="MEX5730160.1"/>
    <property type="molecule type" value="Genomic_DNA"/>
</dbReference>
<evidence type="ECO:0000256" key="3">
    <source>
        <dbReference type="ARBA" id="ARBA00022723"/>
    </source>
</evidence>
<comment type="similarity">
    <text evidence="1">Belongs to the cytochrome P450 family.</text>
</comment>
<organism evidence="7 8">
    <name type="scientific">Rhodovulum iodosum</name>
    <dbReference type="NCBI Taxonomy" id="68291"/>
    <lineage>
        <taxon>Bacteria</taxon>
        <taxon>Pseudomonadati</taxon>
        <taxon>Pseudomonadota</taxon>
        <taxon>Alphaproteobacteria</taxon>
        <taxon>Rhodobacterales</taxon>
        <taxon>Paracoccaceae</taxon>
        <taxon>Rhodovulum</taxon>
    </lineage>
</organism>
<keyword evidence="3" id="KW-0479">Metal-binding</keyword>
<sequence>MLPIYAVQRHDLLWDAPSAFDPDRFDVAHAARRHRYAFLPFGAGRASASGRRWR</sequence>
<keyword evidence="5" id="KW-0408">Iron</keyword>
<gene>
    <name evidence="7" type="ORF">Ga0609869_003513</name>
</gene>
<dbReference type="InterPro" id="IPR050196">
    <property type="entry name" value="Cytochrome_P450_Monoox"/>
</dbReference>
<protein>
    <submittedName>
        <fullName evidence="7">Cytochrome P450</fullName>
    </submittedName>
</protein>
<keyword evidence="6" id="KW-0503">Monooxygenase</keyword>
<keyword evidence="4" id="KW-0560">Oxidoreductase</keyword>
<dbReference type="SUPFAM" id="SSF48264">
    <property type="entry name" value="Cytochrome P450"/>
    <property type="match status" value="1"/>
</dbReference>
<name>A0ABV3XXQ4_9RHOB</name>
<dbReference type="InterPro" id="IPR001128">
    <property type="entry name" value="Cyt_P450"/>
</dbReference>
<evidence type="ECO:0000313" key="7">
    <source>
        <dbReference type="EMBL" id="MEX5730160.1"/>
    </source>
</evidence>
<dbReference type="Gene3D" id="1.10.630.10">
    <property type="entry name" value="Cytochrome P450"/>
    <property type="match status" value="1"/>
</dbReference>
<evidence type="ECO:0000256" key="1">
    <source>
        <dbReference type="ARBA" id="ARBA00010617"/>
    </source>
</evidence>
<evidence type="ECO:0000256" key="2">
    <source>
        <dbReference type="ARBA" id="ARBA00022617"/>
    </source>
</evidence>
<dbReference type="Proteomes" id="UP001560019">
    <property type="component" value="Unassembled WGS sequence"/>
</dbReference>
<keyword evidence="8" id="KW-1185">Reference proteome</keyword>
<dbReference type="PANTHER" id="PTHR24291">
    <property type="entry name" value="CYTOCHROME P450 FAMILY 4"/>
    <property type="match status" value="1"/>
</dbReference>
<keyword evidence="2" id="KW-0349">Heme</keyword>
<reference evidence="7 8" key="1">
    <citation type="submission" date="2024-06" db="EMBL/GenBank/DDBJ databases">
        <title>Genome of Rhodovulum iodosum, a marine photoferrotroph.</title>
        <authorList>
            <person name="Bianchini G."/>
            <person name="Nikeleit V."/>
            <person name="Kappler A."/>
            <person name="Bryce C."/>
            <person name="Sanchez-Baracaldo P."/>
        </authorList>
    </citation>
    <scope>NUCLEOTIDE SEQUENCE [LARGE SCALE GENOMIC DNA]</scope>
    <source>
        <strain evidence="7 8">UT/N1</strain>
    </source>
</reference>
<comment type="caution">
    <text evidence="7">The sequence shown here is derived from an EMBL/GenBank/DDBJ whole genome shotgun (WGS) entry which is preliminary data.</text>
</comment>
<evidence type="ECO:0000256" key="5">
    <source>
        <dbReference type="ARBA" id="ARBA00023004"/>
    </source>
</evidence>
<accession>A0ABV3XXQ4</accession>